<keyword evidence="3" id="KW-0540">Nuclease</keyword>
<dbReference type="Pfam" id="PF17919">
    <property type="entry name" value="RT_RNaseH_2"/>
    <property type="match status" value="1"/>
</dbReference>
<feature type="compositionally biased region" description="Basic and acidic residues" evidence="6">
    <location>
        <begin position="81"/>
        <end position="90"/>
    </location>
</feature>
<dbReference type="Proteomes" id="UP000515211">
    <property type="component" value="Chromosome 5"/>
</dbReference>
<dbReference type="RefSeq" id="XP_052117621.1">
    <property type="nucleotide sequence ID" value="XM_052261661.1"/>
</dbReference>
<dbReference type="InterPro" id="IPR001584">
    <property type="entry name" value="Integrase_cat-core"/>
</dbReference>
<evidence type="ECO:0000256" key="2">
    <source>
        <dbReference type="ARBA" id="ARBA00022695"/>
    </source>
</evidence>
<dbReference type="GO" id="GO:0016779">
    <property type="term" value="F:nucleotidyltransferase activity"/>
    <property type="evidence" value="ECO:0007669"/>
    <property type="project" value="UniProtKB-KW"/>
</dbReference>
<dbReference type="GO" id="GO:0003676">
    <property type="term" value="F:nucleic acid binding"/>
    <property type="evidence" value="ECO:0007669"/>
    <property type="project" value="InterPro"/>
</dbReference>
<dbReference type="InterPro" id="IPR012337">
    <property type="entry name" value="RNaseH-like_sf"/>
</dbReference>
<dbReference type="InterPro" id="IPR041577">
    <property type="entry name" value="RT_RNaseH_2"/>
</dbReference>
<dbReference type="InterPro" id="IPR036397">
    <property type="entry name" value="RNaseH_sf"/>
</dbReference>
<dbReference type="InterPro" id="IPR043502">
    <property type="entry name" value="DNA/RNA_pol_sf"/>
</dbReference>
<dbReference type="KEGG" id="adu:127747598"/>
<evidence type="ECO:0000259" key="7">
    <source>
        <dbReference type="PROSITE" id="PS50994"/>
    </source>
</evidence>
<dbReference type="CDD" id="cd01647">
    <property type="entry name" value="RT_LTR"/>
    <property type="match status" value="1"/>
</dbReference>
<dbReference type="SUPFAM" id="SSF53098">
    <property type="entry name" value="Ribonuclease H-like"/>
    <property type="match status" value="1"/>
</dbReference>
<accession>A0A9C6TNQ7</accession>
<dbReference type="InterPro" id="IPR021109">
    <property type="entry name" value="Peptidase_aspartic_dom_sf"/>
</dbReference>
<dbReference type="PANTHER" id="PTHR37984:SF5">
    <property type="entry name" value="PROTEIN NYNRIN-LIKE"/>
    <property type="match status" value="1"/>
</dbReference>
<dbReference type="CDD" id="cd00303">
    <property type="entry name" value="retropepsin_like"/>
    <property type="match status" value="1"/>
</dbReference>
<dbReference type="Gene3D" id="3.10.10.10">
    <property type="entry name" value="HIV Type 1 Reverse Transcriptase, subunit A, domain 1"/>
    <property type="match status" value="1"/>
</dbReference>
<dbReference type="PROSITE" id="PS50994">
    <property type="entry name" value="INTEGRASE"/>
    <property type="match status" value="1"/>
</dbReference>
<dbReference type="AlphaFoldDB" id="A0A9C6TNQ7"/>
<name>A0A9C6TNQ7_ARADU</name>
<feature type="domain" description="Integrase catalytic" evidence="7">
    <location>
        <begin position="856"/>
        <end position="1023"/>
    </location>
</feature>
<dbReference type="FunFam" id="3.30.70.270:FF:000020">
    <property type="entry name" value="Transposon Tf2-6 polyprotein-like Protein"/>
    <property type="match status" value="1"/>
</dbReference>
<feature type="compositionally biased region" description="Pro residues" evidence="6">
    <location>
        <begin position="1"/>
        <end position="10"/>
    </location>
</feature>
<keyword evidence="8" id="KW-1185">Reference proteome</keyword>
<dbReference type="Pfam" id="PF00078">
    <property type="entry name" value="RVT_1"/>
    <property type="match status" value="1"/>
</dbReference>
<dbReference type="PANTHER" id="PTHR37984">
    <property type="entry name" value="PROTEIN CBG26694"/>
    <property type="match status" value="1"/>
</dbReference>
<dbReference type="SUPFAM" id="SSF56672">
    <property type="entry name" value="DNA/RNA polymerases"/>
    <property type="match status" value="1"/>
</dbReference>
<sequence length="1175" mass="134228">MDTPSNPTPQLPIQSVIPSQPQPNPKGGINAITLRSGTQLKEKGAKDSNSITIAQEEEKIDVEEVVEEETPQVTVENEEAQPTKETPKTKRTLEEEIAQPLPFPTLTKKAKKRVELDPKMIETFKKVEVTIPLFDAIHQVPRYTKFLKDLCMNKDRILELETIPLGSSISALMGALPEKCDDPGPCMVTCTVNGVQFIDCMCDLGACVSIMPLSVYRVLKLPPLKRSTARFVLADKSIITVTSVAEDVLVNIKGLVFPIDFYVLEMPSSETERASSILLGRPFLRTSRFKLDTYSGTYSFEINGRVVSFSLEEAMKHPPENHSLFRCDPIDNIVAEVHLAKLDEKYMIEEANEDPSKLNTTHPTNHPETQTSNNDKKMELKPLPPHLKYSYLDEAQKLPVIIAKELTPQQEEKLLDVLRKNKRAIRWSLADLVGISPQVCEHRIFLEEGARLVRQPQRRLNPTILEVVKKEVTRLLEADIIYPISDSEWVSPVQVVPKKSGVTTIKNESGELIVTRVQNSWRVCIDYRRLNAATRKDHFSLPFIDQMLDRLAGKSYYCFLDGYSGYFQIHIALEDQEKITFTCPFGTYAYKRMPFGLCNAPATFQRCMMSVFADFLEQCMEVFMDDFSVFGDSFDHCLGNLENVLERCTKTNLVLNFEKCHFMVKQGIVLGHIVSKEGISVDPAKINVISSLPYPSSEREVRSFLGHAGFYRRFIKDFSKVALPLSRLLQKDTEFELSKECVEAYDKLKVALAQAPIVRGPNWTQPFEIMCDASNYAIGAALAQREGKIPYVIAYASKIPPNLNKHEKDKLKSESKYYVWDDPYLWRCGVDQIVRRCIPQTESCPQCIRFGNISKKDEIPQQNMLFCEIFDVWGIDFMGPFPNSNGFLYILLAVDYVSKWVEAIPTRTDEAHVVYSFVMNNIICRFGSPRAIISDQGSHFCNKKMDGLMKKYGITHKVATAYHPQTNGQAKVSNREIKHVLERIVKPNRKDWSAKLSDALWAYRTAYKTPIGMSPFRLVYGKACHLPIEIEHKAYWAIKECNLSLGGAGVERKLQLAELECLRLEAYDNSRLYKEKMKAIHDKNIRRREFRPGEQVLLYNSRLRLLPGKLRSRWDGPYQVEKVEPYGVYHLRHPSSPDIFKVNGHRLKLYHGEQRKNSKEFEVFLLRDASLEQEL</sequence>
<dbReference type="Gene3D" id="3.30.420.10">
    <property type="entry name" value="Ribonuclease H-like superfamily/Ribonuclease H"/>
    <property type="match status" value="1"/>
</dbReference>
<dbReference type="GO" id="GO:0004519">
    <property type="term" value="F:endonuclease activity"/>
    <property type="evidence" value="ECO:0007669"/>
    <property type="project" value="UniProtKB-KW"/>
</dbReference>
<keyword evidence="1" id="KW-0808">Transferase</keyword>
<evidence type="ECO:0000313" key="8">
    <source>
        <dbReference type="Proteomes" id="UP000515211"/>
    </source>
</evidence>
<dbReference type="InterPro" id="IPR000477">
    <property type="entry name" value="RT_dom"/>
</dbReference>
<keyword evidence="4" id="KW-0255">Endonuclease</keyword>
<keyword evidence="4" id="KW-0378">Hydrolase</keyword>
<keyword evidence="2" id="KW-0548">Nucleotidyltransferase</keyword>
<feature type="region of interest" description="Disordered" evidence="6">
    <location>
        <begin position="353"/>
        <end position="379"/>
    </location>
</feature>
<evidence type="ECO:0000313" key="9">
    <source>
        <dbReference type="RefSeq" id="XP_052117621.1"/>
    </source>
</evidence>
<reference evidence="9" key="2">
    <citation type="submission" date="2025-08" db="UniProtKB">
        <authorList>
            <consortium name="RefSeq"/>
        </authorList>
    </citation>
    <scope>IDENTIFICATION</scope>
    <source>
        <tissue evidence="9">Whole plant</tissue>
    </source>
</reference>
<gene>
    <name evidence="9" type="primary">LOC127747598</name>
</gene>
<feature type="region of interest" description="Disordered" evidence="6">
    <location>
        <begin position="1"/>
        <end position="90"/>
    </location>
</feature>
<feature type="compositionally biased region" description="Acidic residues" evidence="6">
    <location>
        <begin position="58"/>
        <end position="70"/>
    </location>
</feature>
<dbReference type="GO" id="GO:0015074">
    <property type="term" value="P:DNA integration"/>
    <property type="evidence" value="ECO:0007669"/>
    <property type="project" value="InterPro"/>
</dbReference>
<dbReference type="InterPro" id="IPR050951">
    <property type="entry name" value="Retrovirus_Pol_polyprotein"/>
</dbReference>
<feature type="compositionally biased region" description="Polar residues" evidence="6">
    <location>
        <begin position="357"/>
        <end position="373"/>
    </location>
</feature>
<organism evidence="8 9">
    <name type="scientific">Arachis duranensis</name>
    <name type="common">Wild peanut</name>
    <dbReference type="NCBI Taxonomy" id="130453"/>
    <lineage>
        <taxon>Eukaryota</taxon>
        <taxon>Viridiplantae</taxon>
        <taxon>Streptophyta</taxon>
        <taxon>Embryophyta</taxon>
        <taxon>Tracheophyta</taxon>
        <taxon>Spermatophyta</taxon>
        <taxon>Magnoliopsida</taxon>
        <taxon>eudicotyledons</taxon>
        <taxon>Gunneridae</taxon>
        <taxon>Pentapetalae</taxon>
        <taxon>rosids</taxon>
        <taxon>fabids</taxon>
        <taxon>Fabales</taxon>
        <taxon>Fabaceae</taxon>
        <taxon>Papilionoideae</taxon>
        <taxon>50 kb inversion clade</taxon>
        <taxon>dalbergioids sensu lato</taxon>
        <taxon>Dalbergieae</taxon>
        <taxon>Pterocarpus clade</taxon>
        <taxon>Arachis</taxon>
    </lineage>
</organism>
<evidence type="ECO:0000256" key="6">
    <source>
        <dbReference type="SAM" id="MobiDB-lite"/>
    </source>
</evidence>
<evidence type="ECO:0000256" key="1">
    <source>
        <dbReference type="ARBA" id="ARBA00022679"/>
    </source>
</evidence>
<evidence type="ECO:0000256" key="5">
    <source>
        <dbReference type="ARBA" id="ARBA00023268"/>
    </source>
</evidence>
<dbReference type="GeneID" id="127747598"/>
<evidence type="ECO:0000256" key="4">
    <source>
        <dbReference type="ARBA" id="ARBA00022759"/>
    </source>
</evidence>
<proteinExistence type="predicted"/>
<dbReference type="InterPro" id="IPR043128">
    <property type="entry name" value="Rev_trsase/Diguanyl_cyclase"/>
</dbReference>
<dbReference type="SUPFAM" id="SSF50630">
    <property type="entry name" value="Acid proteases"/>
    <property type="match status" value="1"/>
</dbReference>
<reference evidence="8" key="1">
    <citation type="journal article" date="2016" name="Nat. Genet.">
        <title>The genome sequences of Arachis duranensis and Arachis ipaensis, the diploid ancestors of cultivated peanut.</title>
        <authorList>
            <person name="Bertioli D.J."/>
            <person name="Cannon S.B."/>
            <person name="Froenicke L."/>
            <person name="Huang G."/>
            <person name="Farmer A.D."/>
            <person name="Cannon E.K."/>
            <person name="Liu X."/>
            <person name="Gao D."/>
            <person name="Clevenger J."/>
            <person name="Dash S."/>
            <person name="Ren L."/>
            <person name="Moretzsohn M.C."/>
            <person name="Shirasawa K."/>
            <person name="Huang W."/>
            <person name="Vidigal B."/>
            <person name="Abernathy B."/>
            <person name="Chu Y."/>
            <person name="Niederhuth C.E."/>
            <person name="Umale P."/>
            <person name="Araujo A.C."/>
            <person name="Kozik A."/>
            <person name="Kim K.D."/>
            <person name="Burow M.D."/>
            <person name="Varshney R.K."/>
            <person name="Wang X."/>
            <person name="Zhang X."/>
            <person name="Barkley N."/>
            <person name="Guimaraes P.M."/>
            <person name="Isobe S."/>
            <person name="Guo B."/>
            <person name="Liao B."/>
            <person name="Stalker H.T."/>
            <person name="Schmitz R.J."/>
            <person name="Scheffler B.E."/>
            <person name="Leal-Bertioli S.C."/>
            <person name="Xun X."/>
            <person name="Jackson S.A."/>
            <person name="Michelmore R."/>
            <person name="Ozias-Akins P."/>
        </authorList>
    </citation>
    <scope>NUCLEOTIDE SEQUENCE [LARGE SCALE GENOMIC DNA]</scope>
    <source>
        <strain evidence="8">cv. V14167</strain>
    </source>
</reference>
<keyword evidence="5" id="KW-0511">Multifunctional enzyme</keyword>
<dbReference type="Pfam" id="PF00665">
    <property type="entry name" value="rve"/>
    <property type="match status" value="1"/>
</dbReference>
<dbReference type="Gene3D" id="2.40.70.10">
    <property type="entry name" value="Acid Proteases"/>
    <property type="match status" value="1"/>
</dbReference>
<dbReference type="Gene3D" id="3.30.70.270">
    <property type="match status" value="2"/>
</dbReference>
<evidence type="ECO:0000256" key="3">
    <source>
        <dbReference type="ARBA" id="ARBA00022722"/>
    </source>
</evidence>
<protein>
    <submittedName>
        <fullName evidence="9">Uncharacterized protein LOC127747598</fullName>
    </submittedName>
</protein>